<evidence type="ECO:0000313" key="2">
    <source>
        <dbReference type="EMBL" id="MBL7626657.1"/>
    </source>
</evidence>
<keyword evidence="3" id="KW-1185">Reference proteome</keyword>
<organism evidence="2 3">
    <name type="scientific">Frankia nepalensis</name>
    <dbReference type="NCBI Taxonomy" id="1836974"/>
    <lineage>
        <taxon>Bacteria</taxon>
        <taxon>Bacillati</taxon>
        <taxon>Actinomycetota</taxon>
        <taxon>Actinomycetes</taxon>
        <taxon>Frankiales</taxon>
        <taxon>Frankiaceae</taxon>
        <taxon>Frankia</taxon>
    </lineage>
</organism>
<comment type="caution">
    <text evidence="2">The sequence shown here is derived from an EMBL/GenBank/DDBJ whole genome shotgun (WGS) entry which is preliminary data.</text>
</comment>
<gene>
    <name evidence="2" type="ORF">I7412_05635</name>
</gene>
<name>A0A937UMA8_9ACTN</name>
<proteinExistence type="predicted"/>
<dbReference type="InterPro" id="IPR037401">
    <property type="entry name" value="SnoaL-like"/>
</dbReference>
<dbReference type="Gene3D" id="3.10.450.50">
    <property type="match status" value="1"/>
</dbReference>
<accession>A0A937UMA8</accession>
<feature type="domain" description="SnoaL-like" evidence="1">
    <location>
        <begin position="19"/>
        <end position="113"/>
    </location>
</feature>
<dbReference type="InterPro" id="IPR032710">
    <property type="entry name" value="NTF2-like_dom_sf"/>
</dbReference>
<sequence length="128" mass="14240">METLAATWTPGAMADPGIVERWATLFADDVVLVEPESLPHGGVHRGLDAFRAVQAGMRAHWDQRIEGAEYWRCAEDLYALRIVIRWTARATGRSVVLPMIDMIRIRGGQIVEIEAFVHDTAALLDTLS</sequence>
<evidence type="ECO:0000259" key="1">
    <source>
        <dbReference type="Pfam" id="PF12680"/>
    </source>
</evidence>
<dbReference type="SUPFAM" id="SSF54427">
    <property type="entry name" value="NTF2-like"/>
    <property type="match status" value="1"/>
</dbReference>
<evidence type="ECO:0000313" key="3">
    <source>
        <dbReference type="Proteomes" id="UP000604475"/>
    </source>
</evidence>
<dbReference type="Proteomes" id="UP000604475">
    <property type="component" value="Unassembled WGS sequence"/>
</dbReference>
<reference evidence="2" key="1">
    <citation type="submission" date="2020-12" db="EMBL/GenBank/DDBJ databases">
        <title>Genomic characterization of non-nitrogen-fixing Frankia strains.</title>
        <authorList>
            <person name="Carlos-Shanley C."/>
            <person name="Guerra T."/>
            <person name="Hahn D."/>
        </authorList>
    </citation>
    <scope>NUCLEOTIDE SEQUENCE</scope>
    <source>
        <strain evidence="2">CN6</strain>
    </source>
</reference>
<dbReference type="EMBL" id="JAEACQ010000145">
    <property type="protein sequence ID" value="MBL7626657.1"/>
    <property type="molecule type" value="Genomic_DNA"/>
</dbReference>
<protein>
    <submittedName>
        <fullName evidence="2">Nuclear transport factor 2 family protein</fullName>
    </submittedName>
</protein>
<dbReference type="Pfam" id="PF12680">
    <property type="entry name" value="SnoaL_2"/>
    <property type="match status" value="1"/>
</dbReference>
<dbReference type="AlphaFoldDB" id="A0A937UMA8"/>